<dbReference type="Pfam" id="PF07980">
    <property type="entry name" value="SusD_RagB"/>
    <property type="match status" value="1"/>
</dbReference>
<evidence type="ECO:0000256" key="5">
    <source>
        <dbReference type="ARBA" id="ARBA00023237"/>
    </source>
</evidence>
<keyword evidence="9" id="KW-1185">Reference proteome</keyword>
<evidence type="ECO:0000256" key="2">
    <source>
        <dbReference type="ARBA" id="ARBA00006275"/>
    </source>
</evidence>
<dbReference type="GO" id="GO:0009279">
    <property type="term" value="C:cell outer membrane"/>
    <property type="evidence" value="ECO:0007669"/>
    <property type="project" value="UniProtKB-SubCell"/>
</dbReference>
<evidence type="ECO:0000259" key="7">
    <source>
        <dbReference type="Pfam" id="PF14322"/>
    </source>
</evidence>
<accession>A0A504JDU6</accession>
<dbReference type="SUPFAM" id="SSF48452">
    <property type="entry name" value="TPR-like"/>
    <property type="match status" value="1"/>
</dbReference>
<evidence type="ECO:0000256" key="1">
    <source>
        <dbReference type="ARBA" id="ARBA00004442"/>
    </source>
</evidence>
<comment type="similarity">
    <text evidence="2">Belongs to the SusD family.</text>
</comment>
<evidence type="ECO:0000313" key="8">
    <source>
        <dbReference type="EMBL" id="TPN88997.1"/>
    </source>
</evidence>
<dbReference type="Gene3D" id="1.25.40.390">
    <property type="match status" value="1"/>
</dbReference>
<dbReference type="Pfam" id="PF14322">
    <property type="entry name" value="SusD-like_3"/>
    <property type="match status" value="1"/>
</dbReference>
<protein>
    <submittedName>
        <fullName evidence="8">RagB/SusD family nutrient uptake outer membrane protein</fullName>
    </submittedName>
</protein>
<dbReference type="InterPro" id="IPR011990">
    <property type="entry name" value="TPR-like_helical_dom_sf"/>
</dbReference>
<reference evidence="8 9" key="1">
    <citation type="submission" date="2019-06" db="EMBL/GenBank/DDBJ databases">
        <authorList>
            <person name="Meng X."/>
        </authorList>
    </citation>
    <scope>NUCLEOTIDE SEQUENCE [LARGE SCALE GENOMIC DNA]</scope>
    <source>
        <strain evidence="8 9">M625</strain>
    </source>
</reference>
<keyword evidence="4" id="KW-0472">Membrane</keyword>
<dbReference type="AlphaFoldDB" id="A0A504JDU6"/>
<evidence type="ECO:0000256" key="3">
    <source>
        <dbReference type="ARBA" id="ARBA00022729"/>
    </source>
</evidence>
<gene>
    <name evidence="8" type="ORF">FHK87_01900</name>
</gene>
<evidence type="ECO:0000259" key="6">
    <source>
        <dbReference type="Pfam" id="PF07980"/>
    </source>
</evidence>
<dbReference type="OrthoDB" id="630434at2"/>
<dbReference type="InterPro" id="IPR033985">
    <property type="entry name" value="SusD-like_N"/>
</dbReference>
<keyword evidence="5" id="KW-0998">Cell outer membrane</keyword>
<evidence type="ECO:0000313" key="9">
    <source>
        <dbReference type="Proteomes" id="UP000315540"/>
    </source>
</evidence>
<dbReference type="Gene3D" id="1.25.40.900">
    <property type="match status" value="1"/>
</dbReference>
<organism evidence="8 9">
    <name type="scientific">Aquimarina algicola</name>
    <dbReference type="NCBI Taxonomy" id="2589995"/>
    <lineage>
        <taxon>Bacteria</taxon>
        <taxon>Pseudomonadati</taxon>
        <taxon>Bacteroidota</taxon>
        <taxon>Flavobacteriia</taxon>
        <taxon>Flavobacteriales</taxon>
        <taxon>Flavobacteriaceae</taxon>
        <taxon>Aquimarina</taxon>
    </lineage>
</organism>
<dbReference type="EMBL" id="VFWZ01000001">
    <property type="protein sequence ID" value="TPN88997.1"/>
    <property type="molecule type" value="Genomic_DNA"/>
</dbReference>
<name>A0A504JDU6_9FLAO</name>
<keyword evidence="3" id="KW-0732">Signal</keyword>
<proteinExistence type="inferred from homology"/>
<dbReference type="PROSITE" id="PS51257">
    <property type="entry name" value="PROKAR_LIPOPROTEIN"/>
    <property type="match status" value="1"/>
</dbReference>
<feature type="domain" description="RagB/SusD" evidence="6">
    <location>
        <begin position="325"/>
        <end position="465"/>
    </location>
</feature>
<dbReference type="Gene3D" id="2.20.20.130">
    <property type="match status" value="1"/>
</dbReference>
<dbReference type="RefSeq" id="WP_140589125.1">
    <property type="nucleotide sequence ID" value="NZ_VFWZ01000001.1"/>
</dbReference>
<dbReference type="Proteomes" id="UP000315540">
    <property type="component" value="Unassembled WGS sequence"/>
</dbReference>
<feature type="domain" description="SusD-like N-terminal" evidence="7">
    <location>
        <begin position="89"/>
        <end position="233"/>
    </location>
</feature>
<dbReference type="InterPro" id="IPR012944">
    <property type="entry name" value="SusD_RagB_dom"/>
</dbReference>
<sequence length="465" mass="51902">MKHIILLFIFITILFTSCDDALEANLSDQVELNQTIVDLETLNVAVNGSYSRFATGDVYNRGLIVIPALLSDNASLDPFDNRGRFVEYNNYTVTDNDPRADALWDDLYRSVAQTAIIIRETAKLEFTENEISQANQFVGEAYTLRALALLLLQQYYAQPYNFTSDASHLGVILPDFEKVGLEVLEPSRTTTALVYDQIVNDLTTAIDLLDVNENNSGRIDRIAAKALLARTYLHMEDWVNAEILATETIDEFEGGLIPTDEYVNSWNLDQSSESILKLINTPTDNSGDASAGFFFLSDKEAFATPDFISNFSDTDVRLGLYPLDEGVNQHLISKYPRINGTDNIEVVRLSEMYLIKAEAHARMNQSGDALIALNSLVEIRDPDADPVALSGQSLINRILLERRKELAFEGFRVHDLARTATTFTKFRILLGNITINAPDNFTILPIPIDEINVNPGVQGQQNPGY</sequence>
<comment type="caution">
    <text evidence="8">The sequence shown here is derived from an EMBL/GenBank/DDBJ whole genome shotgun (WGS) entry which is preliminary data.</text>
</comment>
<comment type="subcellular location">
    <subcellularLocation>
        <location evidence="1">Cell outer membrane</location>
    </subcellularLocation>
</comment>
<evidence type="ECO:0000256" key="4">
    <source>
        <dbReference type="ARBA" id="ARBA00023136"/>
    </source>
</evidence>